<dbReference type="RefSeq" id="WP_113289228.1">
    <property type="nucleotide sequence ID" value="NZ_QNTQ01000008.1"/>
</dbReference>
<dbReference type="SUPFAM" id="SSF141086">
    <property type="entry name" value="Agglutinin HPA-like"/>
    <property type="match status" value="1"/>
</dbReference>
<dbReference type="Gene3D" id="2.60.40.2080">
    <property type="match status" value="1"/>
</dbReference>
<dbReference type="Proteomes" id="UP000253370">
    <property type="component" value="Unassembled WGS sequence"/>
</dbReference>
<protein>
    <submittedName>
        <fullName evidence="1">Uncharacterized protein</fullName>
    </submittedName>
</protein>
<dbReference type="AlphaFoldDB" id="A0A365U845"/>
<evidence type="ECO:0000313" key="1">
    <source>
        <dbReference type="EMBL" id="RBI84900.1"/>
    </source>
</evidence>
<accession>A0A365U845</accession>
<name>A0A365U845_9RHOB</name>
<reference evidence="1 2" key="1">
    <citation type="submission" date="2018-07" db="EMBL/GenBank/DDBJ databases">
        <title>Rhodosalinus sp. strain E84T genomic sequence and assembly.</title>
        <authorList>
            <person name="Liu Z.-W."/>
            <person name="Lu D.-C."/>
        </authorList>
    </citation>
    <scope>NUCLEOTIDE SEQUENCE [LARGE SCALE GENOMIC DNA]</scope>
    <source>
        <strain evidence="1 2">E84</strain>
    </source>
</reference>
<comment type="caution">
    <text evidence="1">The sequence shown here is derived from an EMBL/GenBank/DDBJ whole genome shotgun (WGS) entry which is preliminary data.</text>
</comment>
<gene>
    <name evidence="1" type="ORF">DRV85_09505</name>
</gene>
<sequence>MATSYTSTIHVFSLDDIAATFGGLTFADDPTNVDTAAAVVTPYEDKDGNLLYGVDSEFGFYVQDFVGAEQKVLDGDFGEGFAGNIYDETDPTQIVGLALRNSPTEIFKSGAPLGTWSLGLGGMTVKASTEHYNTMAQVLSDQAFPEDADALAPLDNDLRLLDLRPTGPDGTFEAGAVHQLWVEELSQALQAAMDNVGNPDQVLSDIDFDRDGVNDTYRITTETVQFDSDDDGIPESIDVGAVDLGDDGSIDLIDKWLNGFGGEADVVDLLEPNEATTAYDIAYSQDYSITLKDDGKLLYRWGEAVKRPNDLRLEVNMELPEEWTRDDDDNGVADWVENGSAGFYVHRAELIINHEITNNPNDQIRPEDYENEAAIGRLPSYYVVRDPADASNTLWVSPRDSYNGEGTFLPSYFRLTETGEIDMVAQPGDVAVTDPDGNVVGFRNKDAMGNLIGTVFRDLSLADAAATADLTFDTEDLSEGFTANWYTTVDREPFEWSYDKFADDPYKQVFESFRSREDAEAAGYSDDELVSGPRWRLTPNKFGQDLPGLEVPLTPNTKPPYQRDNIKYPTGEDIVTKLNLLDWEGESPLKNSAGWMLVDPERLDENSDGLIDEGWSKVNGTLGAGDALPTGPILSAVSPNGLNLTHEFFDTSVYVKGDRQDSTQLYDMQLVIEYAEIETIGSVQKVLDLDHNEQFVTYQNGHVFDSAVVFVTPPTLNGSDASTVTVTEVTDTGAHIFIEEADHHDGIHSQDETVTMLTFEEGAWNLEDGTRMEVGTQIVPGGPVDSFYTVTFAEAFEDIPTVVVQLQTDNGEDWAIARVRNVTETGFQFAIQEEEAGDGIHYYDEILGWFAIDPADDSGNIDLGDVMAQAFSTTASHEAGSFTFDSDIGLDPLISAGISTYNGPDPAVLRLAELTNDGTAATAEFIVQEERSNDVETWHMQETVSGVAFDQAGLLTGYEALDTFAFV</sequence>
<dbReference type="EMBL" id="QNTQ01000008">
    <property type="protein sequence ID" value="RBI84900.1"/>
    <property type="molecule type" value="Genomic_DNA"/>
</dbReference>
<evidence type="ECO:0000313" key="2">
    <source>
        <dbReference type="Proteomes" id="UP000253370"/>
    </source>
</evidence>
<dbReference type="OrthoDB" id="5714489at2"/>
<keyword evidence="2" id="KW-1185">Reference proteome</keyword>
<dbReference type="InterPro" id="IPR037221">
    <property type="entry name" value="H-type_lectin_dom_sf"/>
</dbReference>
<proteinExistence type="predicted"/>
<organism evidence="1 2">
    <name type="scientific">Rhodosalinus halophilus</name>
    <dbReference type="NCBI Taxonomy" id="2259333"/>
    <lineage>
        <taxon>Bacteria</taxon>
        <taxon>Pseudomonadati</taxon>
        <taxon>Pseudomonadota</taxon>
        <taxon>Alphaproteobacteria</taxon>
        <taxon>Rhodobacterales</taxon>
        <taxon>Paracoccaceae</taxon>
        <taxon>Rhodosalinus</taxon>
    </lineage>
</organism>